<dbReference type="InterPro" id="IPR015424">
    <property type="entry name" value="PyrdxlP-dep_Trfase"/>
</dbReference>
<dbReference type="Gene3D" id="3.90.1150.10">
    <property type="entry name" value="Aspartate Aminotransferase, domain 1"/>
    <property type="match status" value="1"/>
</dbReference>
<name>A0A3G1B447_9ARCH</name>
<dbReference type="Proteomes" id="UP000266745">
    <property type="component" value="Chromosome"/>
</dbReference>
<reference evidence="7 8" key="1">
    <citation type="journal article" date="2016" name="Sci. Rep.">
        <title>A novel ammonia-oxidizing archaeon from wastewater treatment plant: Its enrichment, physiological and genomic characteristics.</title>
        <authorList>
            <person name="Li Y."/>
            <person name="Ding K."/>
            <person name="Wen X."/>
            <person name="Zhang B."/>
            <person name="Shen B."/>
            <person name="Yang Y."/>
        </authorList>
    </citation>
    <scope>NUCLEOTIDE SEQUENCE [LARGE SCALE GENOMIC DNA]</scope>
    <source>
        <strain evidence="7 8">SAT1</strain>
    </source>
</reference>
<dbReference type="AlphaFoldDB" id="A0A3G1B447"/>
<dbReference type="Gene3D" id="3.40.640.10">
    <property type="entry name" value="Type I PLP-dependent aspartate aminotransferase-like (Major domain)"/>
    <property type="match status" value="1"/>
</dbReference>
<organism evidence="7 8">
    <name type="scientific">Candidatus Nitrosotenuis cloacae</name>
    <dbReference type="NCBI Taxonomy" id="1603555"/>
    <lineage>
        <taxon>Archaea</taxon>
        <taxon>Nitrososphaerota</taxon>
        <taxon>Candidatus Nitrosotenuis</taxon>
    </lineage>
</organism>
<evidence type="ECO:0000256" key="5">
    <source>
        <dbReference type="ARBA" id="ARBA00023444"/>
    </source>
</evidence>
<dbReference type="EMBL" id="CP011097">
    <property type="protein sequence ID" value="AJZ76543.1"/>
    <property type="molecule type" value="Genomic_DNA"/>
</dbReference>
<evidence type="ECO:0000256" key="6">
    <source>
        <dbReference type="RuleBase" id="RU003560"/>
    </source>
</evidence>
<dbReference type="PANTHER" id="PTHR43713">
    <property type="entry name" value="GLUTAMATE-1-SEMIALDEHYDE 2,1-AMINOMUTASE"/>
    <property type="match status" value="1"/>
</dbReference>
<dbReference type="InterPro" id="IPR015421">
    <property type="entry name" value="PyrdxlP-dep_Trfase_major"/>
</dbReference>
<dbReference type="GO" id="GO:0030170">
    <property type="term" value="F:pyridoxal phosphate binding"/>
    <property type="evidence" value="ECO:0007669"/>
    <property type="project" value="InterPro"/>
</dbReference>
<dbReference type="CDD" id="cd00610">
    <property type="entry name" value="OAT_like"/>
    <property type="match status" value="1"/>
</dbReference>
<sequence length="423" mass="46833">MTPKSAVLFARSKKLHVNGVSHNIRFFSPYPFVTKSAKGKYLVDVDSNKYVDFWMGHWSLILGHAAKQVLAKTKEQLGRGWMYGTVNKNTVELSEKIQSVVPVAEKIRYASTGTEATMYAVRLARAVTKKKIIAKIDGGWHGYTTDLLKTVNWPFTQTESAGLTDEEHIISIPYNNLEESIEILKSVKNDLAGVIIEPILGGAGCIPATKDYLVGIQEFVKKKNGLFMLDEIVTGFRFRNGCLYNTMGLDPDIVTLGKIVGGGFPIGVICGRDEIMDHANTQSHQRKNRAYIGGGTFSANPMTMIAGAATLDILKNARTYSKIKKLGDTTRKKITKAFDGQVIVTGKDSLFMTHFVKNEITEINNAQDVAKCDSTRLQRFHFEMMVEDGIFFLPGKLGAFSDAHSEADVKTLVDAAERFSENK</sequence>
<dbReference type="InterPro" id="IPR005814">
    <property type="entry name" value="Aminotrans_3"/>
</dbReference>
<dbReference type="RefSeq" id="WP_048189174.1">
    <property type="nucleotide sequence ID" value="NZ_CP011097.1"/>
</dbReference>
<dbReference type="SUPFAM" id="SSF53383">
    <property type="entry name" value="PLP-dependent transferases"/>
    <property type="match status" value="1"/>
</dbReference>
<proteinExistence type="inferred from homology"/>
<comment type="pathway">
    <text evidence="5">Porphyrin-containing compound metabolism.</text>
</comment>
<keyword evidence="3 6" id="KW-0663">Pyridoxal phosphate</keyword>
<gene>
    <name evidence="7" type="ORF">SU86_001090</name>
</gene>
<comment type="catalytic activity">
    <reaction evidence="1">
        <text>(S)-4-amino-5-oxopentanoate = 5-aminolevulinate</text>
        <dbReference type="Rhea" id="RHEA:14265"/>
        <dbReference type="ChEBI" id="CHEBI:57501"/>
        <dbReference type="ChEBI" id="CHEBI:356416"/>
        <dbReference type="EC" id="5.4.3.8"/>
    </reaction>
</comment>
<dbReference type="Pfam" id="PF00202">
    <property type="entry name" value="Aminotran_3"/>
    <property type="match status" value="1"/>
</dbReference>
<dbReference type="PANTHER" id="PTHR43713:SF3">
    <property type="entry name" value="GLUTAMATE-1-SEMIALDEHYDE 2,1-AMINOMUTASE 1, CHLOROPLASTIC-RELATED"/>
    <property type="match status" value="1"/>
</dbReference>
<dbReference type="STRING" id="1603555.SU86_001090"/>
<keyword evidence="8" id="KW-1185">Reference proteome</keyword>
<evidence type="ECO:0000256" key="3">
    <source>
        <dbReference type="ARBA" id="ARBA00022898"/>
    </source>
</evidence>
<evidence type="ECO:0000256" key="1">
    <source>
        <dbReference type="ARBA" id="ARBA00001579"/>
    </source>
</evidence>
<dbReference type="InterPro" id="IPR015422">
    <property type="entry name" value="PyrdxlP-dep_Trfase_small"/>
</dbReference>
<dbReference type="OrthoDB" id="6524at2157"/>
<dbReference type="GO" id="GO:0008483">
    <property type="term" value="F:transaminase activity"/>
    <property type="evidence" value="ECO:0007669"/>
    <property type="project" value="InterPro"/>
</dbReference>
<dbReference type="PROSITE" id="PS00600">
    <property type="entry name" value="AA_TRANSFER_CLASS_3"/>
    <property type="match status" value="1"/>
</dbReference>
<comment type="similarity">
    <text evidence="6">Belongs to the class-III pyridoxal-phosphate-dependent aminotransferase family.</text>
</comment>
<dbReference type="GO" id="GO:0042286">
    <property type="term" value="F:glutamate-1-semialdehyde 2,1-aminomutase activity"/>
    <property type="evidence" value="ECO:0007669"/>
    <property type="project" value="UniProtKB-EC"/>
</dbReference>
<accession>A0A3G1B447</accession>
<evidence type="ECO:0000313" key="8">
    <source>
        <dbReference type="Proteomes" id="UP000266745"/>
    </source>
</evidence>
<dbReference type="GeneID" id="24874973"/>
<evidence type="ECO:0000256" key="4">
    <source>
        <dbReference type="ARBA" id="ARBA00023235"/>
    </source>
</evidence>
<dbReference type="KEGG" id="tah:SU86_001090"/>
<comment type="cofactor">
    <cofactor evidence="2">
        <name>pyridoxal 5'-phosphate</name>
        <dbReference type="ChEBI" id="CHEBI:597326"/>
    </cofactor>
</comment>
<evidence type="ECO:0000256" key="2">
    <source>
        <dbReference type="ARBA" id="ARBA00001933"/>
    </source>
</evidence>
<evidence type="ECO:0000313" key="7">
    <source>
        <dbReference type="EMBL" id="AJZ76543.1"/>
    </source>
</evidence>
<protein>
    <submittedName>
        <fullName evidence="7">Glutamate-1-semialdehyde 2,1-aminomutase</fullName>
    </submittedName>
</protein>
<dbReference type="InterPro" id="IPR049704">
    <property type="entry name" value="Aminotrans_3_PPA_site"/>
</dbReference>
<keyword evidence="4" id="KW-0413">Isomerase</keyword>